<accession>A0ABT8FG89</accession>
<proteinExistence type="predicted"/>
<dbReference type="RefSeq" id="WP_300952822.1">
    <property type="nucleotide sequence ID" value="NZ_JAUHJQ010000004.1"/>
</dbReference>
<keyword evidence="3" id="KW-1185">Reference proteome</keyword>
<feature type="domain" description="AbiEi antitoxin N-terminal" evidence="1">
    <location>
        <begin position="15"/>
        <end position="49"/>
    </location>
</feature>
<dbReference type="InterPro" id="IPR025159">
    <property type="entry name" value="AbiEi_N"/>
</dbReference>
<sequence length="342" mass="38347">MTPVVLAALRKPPHLITRRDALAAGITDREVDRLVRTGTWVAVRRGVYAERTHVESLVERAQRQRLQDEAVALTTRIGHVRSHDSAAVVWRLAVPLPARPVTHLTVPVPERARSRPQRCRFRHGVKHHLAPYDAADRPTVVDGVAVLGLARTAVDLAREHELLTRVAAVDGALRAGVARSELTEVVARMDCWPHVNRVRQAIDLGDPGAESVGETLARMLLLRLGRGRQQTQFGLSRDGRTAFADLRLGRHLFEFDGRLKYRRGVVDDRPAEEVVWEEKRRQDWFCSYRLGMSRLVWEDVLGAGTVAALARLEREVASTEARFGSDISDLAPYVVERRRPAA</sequence>
<dbReference type="EMBL" id="JAUHJQ010000004">
    <property type="protein sequence ID" value="MDN4173704.1"/>
    <property type="molecule type" value="Genomic_DNA"/>
</dbReference>
<evidence type="ECO:0000259" key="1">
    <source>
        <dbReference type="Pfam" id="PF13338"/>
    </source>
</evidence>
<comment type="caution">
    <text evidence="2">The sequence shown here is derived from an EMBL/GenBank/DDBJ whole genome shotgun (WGS) entry which is preliminary data.</text>
</comment>
<protein>
    <submittedName>
        <fullName evidence="2">Type IV toxin-antitoxin system AbiEi family antitoxin domain-containing protein</fullName>
    </submittedName>
</protein>
<evidence type="ECO:0000313" key="2">
    <source>
        <dbReference type="EMBL" id="MDN4173704.1"/>
    </source>
</evidence>
<reference evidence="2" key="1">
    <citation type="submission" date="2023-06" db="EMBL/GenBank/DDBJ databases">
        <title>Draft genome sequence of Nocardioides sp. SOB77.</title>
        <authorList>
            <person name="Zhang G."/>
        </authorList>
    </citation>
    <scope>NUCLEOTIDE SEQUENCE</scope>
    <source>
        <strain evidence="2">SOB77</strain>
    </source>
</reference>
<organism evidence="2 3">
    <name type="scientific">Nocardioides oceani</name>
    <dbReference type="NCBI Taxonomy" id="3058369"/>
    <lineage>
        <taxon>Bacteria</taxon>
        <taxon>Bacillati</taxon>
        <taxon>Actinomycetota</taxon>
        <taxon>Actinomycetes</taxon>
        <taxon>Propionibacteriales</taxon>
        <taxon>Nocardioidaceae</taxon>
        <taxon>Nocardioides</taxon>
    </lineage>
</organism>
<gene>
    <name evidence="2" type="ORF">QWY28_12155</name>
</gene>
<evidence type="ECO:0000313" key="3">
    <source>
        <dbReference type="Proteomes" id="UP001168620"/>
    </source>
</evidence>
<dbReference type="Pfam" id="PF13338">
    <property type="entry name" value="AbiEi_4"/>
    <property type="match status" value="1"/>
</dbReference>
<name>A0ABT8FG89_9ACTN</name>
<dbReference type="Proteomes" id="UP001168620">
    <property type="component" value="Unassembled WGS sequence"/>
</dbReference>